<evidence type="ECO:0000313" key="1">
    <source>
        <dbReference type="Ensembl" id="ENSOARP00020047571.1"/>
    </source>
</evidence>
<reference evidence="1" key="3">
    <citation type="submission" date="2025-09" db="UniProtKB">
        <authorList>
            <consortium name="Ensembl"/>
        </authorList>
    </citation>
    <scope>IDENTIFICATION</scope>
</reference>
<reference evidence="1" key="2">
    <citation type="submission" date="2025-08" db="UniProtKB">
        <authorList>
            <consortium name="Ensembl"/>
        </authorList>
    </citation>
    <scope>IDENTIFICATION</scope>
</reference>
<proteinExistence type="predicted"/>
<reference evidence="1" key="1">
    <citation type="submission" date="2020-11" db="EMBL/GenBank/DDBJ databases">
        <authorList>
            <person name="Davenport K.M."/>
            <person name="Bickhart D.M."/>
            <person name="Smith T.P.L."/>
            <person name="Murdoch B.M."/>
            <person name="Rosen B.D."/>
        </authorList>
    </citation>
    <scope>NUCLEOTIDE SEQUENCE [LARGE SCALE GENOMIC DNA]</scope>
    <source>
        <strain evidence="1">OAR_USU_Benz2616</strain>
    </source>
</reference>
<sequence length="113" mass="12544">MQIKGEGWGEGTNYKVLLYKSAQLGSSVVLNTNEAFAYIFKCINAPERVVRQKVALTAFADHTVVTIAHRVHTILTADLVIVMKRGNILEYDTPESLLAREDGVFASFVRADM</sequence>
<protein>
    <submittedName>
        <fullName evidence="1">Uncharacterized protein</fullName>
    </submittedName>
</protein>
<name>A0AC11DP61_SHEEP</name>
<dbReference type="Ensembl" id="ENSOART00020079425.1">
    <property type="protein sequence ID" value="ENSOARP00020047571.1"/>
    <property type="gene ID" value="ENSOARG00020027460.1"/>
</dbReference>
<organism evidence="1">
    <name type="scientific">Ovis aries</name>
    <name type="common">Sheep</name>
    <dbReference type="NCBI Taxonomy" id="9940"/>
    <lineage>
        <taxon>Eukaryota</taxon>
        <taxon>Metazoa</taxon>
        <taxon>Chordata</taxon>
        <taxon>Craniata</taxon>
        <taxon>Vertebrata</taxon>
        <taxon>Euteleostomi</taxon>
        <taxon>Mammalia</taxon>
        <taxon>Eutheria</taxon>
        <taxon>Laurasiatheria</taxon>
        <taxon>Artiodactyla</taxon>
        <taxon>Ruminantia</taxon>
        <taxon>Pecora</taxon>
        <taxon>Bovidae</taxon>
        <taxon>Caprinae</taxon>
        <taxon>Ovis</taxon>
    </lineage>
</organism>
<accession>A0AC11DP61</accession>